<dbReference type="InterPro" id="IPR036691">
    <property type="entry name" value="Endo/exonu/phosph_ase_sf"/>
</dbReference>
<reference evidence="2 3" key="1">
    <citation type="submission" date="2021-07" db="EMBL/GenBank/DDBJ databases">
        <title>Draft genome sequence of carbapenem-resistant Aeromonas spp. in Japan.</title>
        <authorList>
            <person name="Maehana S."/>
            <person name="Suzuki M."/>
            <person name="Kitasato H."/>
        </authorList>
    </citation>
    <scope>NUCLEOTIDE SEQUENCE [LARGE SCALE GENOMIC DNA]</scope>
    <source>
        <strain evidence="2 3">KAM382</strain>
    </source>
</reference>
<feature type="domain" description="Endonuclease/exonuclease/phosphatase" evidence="1">
    <location>
        <begin position="380"/>
        <end position="699"/>
    </location>
</feature>
<dbReference type="Pfam" id="PF03372">
    <property type="entry name" value="Exo_endo_phos"/>
    <property type="match status" value="1"/>
</dbReference>
<dbReference type="AlphaFoldDB" id="A0ABD0B1P9"/>
<dbReference type="InterPro" id="IPR047971">
    <property type="entry name" value="ExeM-like"/>
</dbReference>
<sequence length="735" mass="78909">MRALGHDAKAMETLAKIKKGIPMKGTPTLLSLAVGLALASPSLYAAGFSCPADSALTPIPAIQGSGDKSPLVPDDQFESAQSVSVKAVVSGLGESLNKGFYLLDVQGDGNPETSDGIFVYLNDKNFASKYPDIQPGALVCLEAKVEEYYGHTQLKPLFDGSTPRLTTLAQGAAPAATALRVLEGEPLARALERHEGMRVRLDADSALKISRNFSYDYAARRNNLVLAHGAPLMKPTQLHVASSPEAVALAEANASNRVFLESDVKAGDGKLPWLPAWEPEQGYLRIGDAPVNLEAMVGYSYNEYRLIVPRDQTITAGDLLRTGDNDRQSAPARLDGTDLRIGSFNVLNYFTSHSSVGGALNVLCADQADADSAKGCNRGAKSLEEFQLQRAKIVNAITEMDADLLGLMEMENNGFDEHAALHDLVESLNARQKEASKHYAFVTLPKALLTEDRFFGGDAIMVAMIYRPALLTPSGDADVIPLPQQRYTTGGVTKSAGQRDSLVQRFTVAGSDAPLTLVVNHLKSKGSGCYENGDGKTEPADLQGKCTEFRVSAAKVLGEAVSKMPGQVLLVGDFNSYAKEDPIRVLTDYAPVAGERQIRSASHTYIGDKPYEQMGQTVAKGYGLVDLNVKFNQEKAISYSYEAELGTLDYALANPALADKVVAVADWHINSFESNLFEYGSAYTGDLIKSDNPFSASDHDPVIVDLKLKEASKGGGGAMGALLLALLPLAWRRRR</sequence>
<dbReference type="NCBIfam" id="TIGR03501">
    <property type="entry name" value="GlyGly_CTERM"/>
    <property type="match status" value="1"/>
</dbReference>
<comment type="caution">
    <text evidence="2">The sequence shown here is derived from an EMBL/GenBank/DDBJ whole genome shotgun (WGS) entry which is preliminary data.</text>
</comment>
<evidence type="ECO:0000259" key="1">
    <source>
        <dbReference type="Pfam" id="PF03372"/>
    </source>
</evidence>
<evidence type="ECO:0000313" key="2">
    <source>
        <dbReference type="EMBL" id="GJB89944.1"/>
    </source>
</evidence>
<dbReference type="PANTHER" id="PTHR42834:SF1">
    <property type="entry name" value="ENDONUCLEASE_EXONUCLEASE_PHOSPHATASE FAMILY PROTEIN (AFU_ORTHOLOGUE AFUA_3G09210)"/>
    <property type="match status" value="1"/>
</dbReference>
<dbReference type="EMBL" id="BPOP01000001">
    <property type="protein sequence ID" value="GJB89944.1"/>
    <property type="molecule type" value="Genomic_DNA"/>
</dbReference>
<gene>
    <name evidence="2" type="ORF">KAM382_00050</name>
</gene>
<dbReference type="Proteomes" id="UP000737420">
    <property type="component" value="Unassembled WGS sequence"/>
</dbReference>
<dbReference type="NCBIfam" id="NF033681">
    <property type="entry name" value="ExeM_NucH_DNase"/>
    <property type="match status" value="1"/>
</dbReference>
<dbReference type="InterPro" id="IPR020008">
    <property type="entry name" value="GlyGly_CTERM"/>
</dbReference>
<dbReference type="InterPro" id="IPR005135">
    <property type="entry name" value="Endo/exonuclease/phosphatase"/>
</dbReference>
<organism evidence="2 3">
    <name type="scientific">Aeromonas caviae</name>
    <name type="common">Aeromonas punctata</name>
    <dbReference type="NCBI Taxonomy" id="648"/>
    <lineage>
        <taxon>Bacteria</taxon>
        <taxon>Pseudomonadati</taxon>
        <taxon>Pseudomonadota</taxon>
        <taxon>Gammaproteobacteria</taxon>
        <taxon>Aeromonadales</taxon>
        <taxon>Aeromonadaceae</taxon>
        <taxon>Aeromonas</taxon>
    </lineage>
</organism>
<dbReference type="CDD" id="cd04486">
    <property type="entry name" value="YhcR_OBF_like"/>
    <property type="match status" value="1"/>
</dbReference>
<protein>
    <submittedName>
        <fullName evidence="2">Nuclease</fullName>
    </submittedName>
</protein>
<evidence type="ECO:0000313" key="3">
    <source>
        <dbReference type="Proteomes" id="UP000737420"/>
    </source>
</evidence>
<dbReference type="PANTHER" id="PTHR42834">
    <property type="entry name" value="ENDONUCLEASE/EXONUCLEASE/PHOSPHATASE FAMILY PROTEIN (AFU_ORTHOLOGUE AFUA_3G09210)"/>
    <property type="match status" value="1"/>
</dbReference>
<name>A0ABD0B1P9_AERCA</name>
<proteinExistence type="predicted"/>
<dbReference type="SUPFAM" id="SSF56219">
    <property type="entry name" value="DNase I-like"/>
    <property type="match status" value="1"/>
</dbReference>
<dbReference type="Gene3D" id="3.60.10.10">
    <property type="entry name" value="Endonuclease/exonuclease/phosphatase"/>
    <property type="match status" value="1"/>
</dbReference>
<accession>A0ABD0B1P9</accession>